<feature type="domain" description="Glycoside hydrolase family 31 TIM barrel" evidence="6">
    <location>
        <begin position="255"/>
        <end position="610"/>
    </location>
</feature>
<dbReference type="Proteomes" id="UP000078544">
    <property type="component" value="Unassembled WGS sequence"/>
</dbReference>
<dbReference type="Pfam" id="PF21365">
    <property type="entry name" value="Glyco_hydro_31_3rd"/>
    <property type="match status" value="1"/>
</dbReference>
<feature type="region of interest" description="Disordered" evidence="5">
    <location>
        <begin position="52"/>
        <end position="71"/>
    </location>
</feature>
<dbReference type="Gene3D" id="3.20.20.80">
    <property type="entry name" value="Glycosidases"/>
    <property type="match status" value="1"/>
</dbReference>
<dbReference type="GO" id="GO:0005975">
    <property type="term" value="P:carbohydrate metabolic process"/>
    <property type="evidence" value="ECO:0007669"/>
    <property type="project" value="InterPro"/>
</dbReference>
<dbReference type="InterPro" id="IPR000322">
    <property type="entry name" value="Glyco_hydro_31_TIM"/>
</dbReference>
<gene>
    <name evidence="9" type="ORF">AAL_06025</name>
</gene>
<evidence type="ECO:0000259" key="7">
    <source>
        <dbReference type="Pfam" id="PF13802"/>
    </source>
</evidence>
<comment type="caution">
    <text evidence="9">The sequence shown here is derived from an EMBL/GenBank/DDBJ whole genome shotgun (WGS) entry which is preliminary data.</text>
</comment>
<keyword evidence="10" id="KW-1185">Reference proteome</keyword>
<dbReference type="CDD" id="cd14752">
    <property type="entry name" value="GH31_N"/>
    <property type="match status" value="1"/>
</dbReference>
<dbReference type="InterPro" id="IPR025887">
    <property type="entry name" value="Glyco_hydro_31_N_dom"/>
</dbReference>
<dbReference type="GO" id="GO:0004558">
    <property type="term" value="F:alpha-1,4-glucosidase activity"/>
    <property type="evidence" value="ECO:0007669"/>
    <property type="project" value="UniProtKB-EC"/>
</dbReference>
<dbReference type="STRING" id="1081109.A0A162IG99"/>
<comment type="similarity">
    <text evidence="2 4">Belongs to the glycosyl hydrolase 31 family.</text>
</comment>
<dbReference type="EC" id="3.2.1.20" evidence="3"/>
<dbReference type="SUPFAM" id="SSF51445">
    <property type="entry name" value="(Trans)glycosidases"/>
    <property type="match status" value="1"/>
</dbReference>
<dbReference type="AlphaFoldDB" id="A0A162IG99"/>
<dbReference type="InterPro" id="IPR011013">
    <property type="entry name" value="Gal_mutarotase_sf_dom"/>
</dbReference>
<dbReference type="GO" id="GO:0030246">
    <property type="term" value="F:carbohydrate binding"/>
    <property type="evidence" value="ECO:0007669"/>
    <property type="project" value="InterPro"/>
</dbReference>
<feature type="domain" description="Glycosyl hydrolase family 31 C-terminal" evidence="8">
    <location>
        <begin position="620"/>
        <end position="715"/>
    </location>
</feature>
<proteinExistence type="inferred from homology"/>
<reference evidence="9 10" key="1">
    <citation type="journal article" date="2016" name="Genome Biol. Evol.">
        <title>Divergent and convergent evolution of fungal pathogenicity.</title>
        <authorList>
            <person name="Shang Y."/>
            <person name="Xiao G."/>
            <person name="Zheng P."/>
            <person name="Cen K."/>
            <person name="Zhan S."/>
            <person name="Wang C."/>
        </authorList>
    </citation>
    <scope>NUCLEOTIDE SEQUENCE [LARGE SCALE GENOMIC DNA]</scope>
    <source>
        <strain evidence="9 10">RCEF 2490</strain>
    </source>
</reference>
<keyword evidence="4" id="KW-0326">Glycosidase</keyword>
<evidence type="ECO:0000313" key="9">
    <source>
        <dbReference type="EMBL" id="KZZ92993.1"/>
    </source>
</evidence>
<evidence type="ECO:0000259" key="6">
    <source>
        <dbReference type="Pfam" id="PF01055"/>
    </source>
</evidence>
<keyword evidence="4" id="KW-0378">Hydrolase</keyword>
<evidence type="ECO:0000313" key="10">
    <source>
        <dbReference type="Proteomes" id="UP000078544"/>
    </source>
</evidence>
<organism evidence="9 10">
    <name type="scientific">Moelleriella libera RCEF 2490</name>
    <dbReference type="NCBI Taxonomy" id="1081109"/>
    <lineage>
        <taxon>Eukaryota</taxon>
        <taxon>Fungi</taxon>
        <taxon>Dikarya</taxon>
        <taxon>Ascomycota</taxon>
        <taxon>Pezizomycotina</taxon>
        <taxon>Sordariomycetes</taxon>
        <taxon>Hypocreomycetidae</taxon>
        <taxon>Hypocreales</taxon>
        <taxon>Clavicipitaceae</taxon>
        <taxon>Moelleriella</taxon>
    </lineage>
</organism>
<feature type="domain" description="Glycoside hydrolase family 31 N-terminal" evidence="7">
    <location>
        <begin position="36"/>
        <end position="203"/>
    </location>
</feature>
<dbReference type="InterPro" id="IPR017853">
    <property type="entry name" value="GH"/>
</dbReference>
<evidence type="ECO:0000256" key="3">
    <source>
        <dbReference type="ARBA" id="ARBA00012741"/>
    </source>
</evidence>
<dbReference type="Pfam" id="PF01055">
    <property type="entry name" value="Glyco_hydro_31_2nd"/>
    <property type="match status" value="1"/>
</dbReference>
<dbReference type="PANTHER" id="PTHR22762">
    <property type="entry name" value="ALPHA-GLUCOSIDASE"/>
    <property type="match status" value="1"/>
</dbReference>
<dbReference type="OrthoDB" id="1334205at2759"/>
<evidence type="ECO:0000256" key="2">
    <source>
        <dbReference type="ARBA" id="ARBA00007806"/>
    </source>
</evidence>
<protein>
    <recommendedName>
        <fullName evidence="3">alpha-glucosidase</fullName>
        <ecNumber evidence="3">3.2.1.20</ecNumber>
    </recommendedName>
</protein>
<sequence length="851" mass="95266">MPQREIIPSHWEHVGALDDEPIVRLQSNVRGRPFDFTFELIGENVFRTTLSSTTHPLPPHPSVVVSPSRQDSFRADIKSGRNATSREIRAGQIVANVDWSESSPVVRVSYADSKEPLHVDVPHRAYSIDGHGVAHYSRYNRGTLYVGLGEKAAPMNFAGRRFELSATDSFGYDVYRTDPLYKHIPLLLNATPHGCVGLFSTSHSRGTYSIGAEMDGMWGHYKVYRQDYGGLEELVIVGKTLKDVVCSYAKLAGFPLLVPRWAFGYLAGGMKYSMLDDPPASEALLELARKMKEHDIPCSAYQMSSGYTVAEAEPKTRNVFTWNRHRFSDPVDWIQKYHKLGMRLIANVKPYILASHPEYEKLKQAGALFTDPNTKTTAVTRLWSAGGGESDEGGHIDFTSAAGFKWWYEGIKRLRQEGIDCMWNDNNEYTIADDDWQCALDEPSLQVPENINGRRDVGLWGRSMHTELHGKASHDALLATDPDSRPFVLTRGATAGTMRYACSTWSGDNTTSWAGMKGANALTLNAGVSLLQCYGHDIGGFEGPQPSPELLLRWVQVGIYSSRFAINCFKTGDDNSVGDVIEPWMYPSITHLIRKAIKRRYAMIPYLYSLSLISHQMAVPPQRWTGWGYESDPRVWSEKIMDGEEQYWLGDSLLIGGVYEPGVTRARMYLPRHSIADQGFLNVNPPYQYFEAGQWVNLDAEWHGSGIPVLAKIGTAVPIGRDVQVLSPGEKENAADLPLDDYRAVEIFPHPSTPSKDWSSVHWFEDDGVAAANKTRISKYTISYRTTESNVVVRFSRDESSGFIAPWKALSVILPVGDLRDVVTNGGAKIRRLQPDGNGRRQFELRWQGEP</sequence>
<evidence type="ECO:0000256" key="1">
    <source>
        <dbReference type="ARBA" id="ARBA00001657"/>
    </source>
</evidence>
<name>A0A162IG99_9HYPO</name>
<evidence type="ECO:0000256" key="5">
    <source>
        <dbReference type="SAM" id="MobiDB-lite"/>
    </source>
</evidence>
<evidence type="ECO:0000259" key="8">
    <source>
        <dbReference type="Pfam" id="PF21365"/>
    </source>
</evidence>
<dbReference type="InterPro" id="IPR048395">
    <property type="entry name" value="Glyco_hydro_31_C"/>
</dbReference>
<dbReference type="PANTHER" id="PTHR22762:SF165">
    <property type="entry name" value="PUTATIVE (AFU_ORTHOLOGUE AFUA_1G06560)-RELATED"/>
    <property type="match status" value="1"/>
</dbReference>
<accession>A0A162IG99</accession>
<evidence type="ECO:0000256" key="4">
    <source>
        <dbReference type="RuleBase" id="RU361185"/>
    </source>
</evidence>
<dbReference type="EMBL" id="AZGY01000014">
    <property type="protein sequence ID" value="KZZ92993.1"/>
    <property type="molecule type" value="Genomic_DNA"/>
</dbReference>
<dbReference type="Pfam" id="PF13802">
    <property type="entry name" value="Gal_mutarotas_2"/>
    <property type="match status" value="1"/>
</dbReference>
<comment type="catalytic activity">
    <reaction evidence="1">
        <text>Hydrolysis of terminal, non-reducing (1-&gt;4)-linked alpha-D-glucose residues with release of alpha-D-glucose.</text>
        <dbReference type="EC" id="3.2.1.20"/>
    </reaction>
</comment>
<dbReference type="Gene3D" id="2.60.40.1760">
    <property type="entry name" value="glycosyl hydrolase (family 31)"/>
    <property type="match status" value="1"/>
</dbReference>
<dbReference type="SUPFAM" id="SSF74650">
    <property type="entry name" value="Galactose mutarotase-like"/>
    <property type="match status" value="1"/>
</dbReference>